<accession>A0A7M7P8J9</accession>
<organism evidence="3 4">
    <name type="scientific">Strongylocentrotus purpuratus</name>
    <name type="common">Purple sea urchin</name>
    <dbReference type="NCBI Taxonomy" id="7668"/>
    <lineage>
        <taxon>Eukaryota</taxon>
        <taxon>Metazoa</taxon>
        <taxon>Echinodermata</taxon>
        <taxon>Eleutherozoa</taxon>
        <taxon>Echinozoa</taxon>
        <taxon>Echinoidea</taxon>
        <taxon>Euechinoidea</taxon>
        <taxon>Echinacea</taxon>
        <taxon>Camarodonta</taxon>
        <taxon>Echinidea</taxon>
        <taxon>Strongylocentrotidae</taxon>
        <taxon>Strongylocentrotus</taxon>
    </lineage>
</organism>
<dbReference type="AlphaFoldDB" id="A0A7M7P8J9"/>
<dbReference type="PANTHER" id="PTHR20946">
    <property type="entry name" value="SANT AND BTB DOMAIN REGULATOR OF CLASS SWITCH RECOMBINATION"/>
    <property type="match status" value="1"/>
</dbReference>
<reference evidence="4" key="1">
    <citation type="submission" date="2015-02" db="EMBL/GenBank/DDBJ databases">
        <title>Genome sequencing for Strongylocentrotus purpuratus.</title>
        <authorList>
            <person name="Murali S."/>
            <person name="Liu Y."/>
            <person name="Vee V."/>
            <person name="English A."/>
            <person name="Wang M."/>
            <person name="Skinner E."/>
            <person name="Han Y."/>
            <person name="Muzny D.M."/>
            <person name="Worley K.C."/>
            <person name="Gibbs R.A."/>
        </authorList>
    </citation>
    <scope>NUCLEOTIDE SEQUENCE</scope>
</reference>
<dbReference type="FunCoup" id="A0A7M7P8J9">
    <property type="interactions" value="583"/>
</dbReference>
<dbReference type="Proteomes" id="UP000007110">
    <property type="component" value="Unassembled WGS sequence"/>
</dbReference>
<dbReference type="PANTHER" id="PTHR20946:SF0">
    <property type="entry name" value="SANT AND BTB DOMAIN REGULATOR OF CLASS SWITCH RECOMBINATION"/>
    <property type="match status" value="1"/>
</dbReference>
<dbReference type="InterPro" id="IPR021777">
    <property type="entry name" value="SANBR_BTB"/>
</dbReference>
<dbReference type="OMA" id="CHQAFLC"/>
<feature type="region of interest" description="Disordered" evidence="1">
    <location>
        <begin position="71"/>
        <end position="117"/>
    </location>
</feature>
<evidence type="ECO:0000259" key="2">
    <source>
        <dbReference type="Pfam" id="PF11822"/>
    </source>
</evidence>
<proteinExistence type="predicted"/>
<dbReference type="EnsemblMetazoa" id="XM_030991763">
    <property type="protein sequence ID" value="XP_030847623"/>
    <property type="gene ID" value="LOC592595"/>
</dbReference>
<feature type="compositionally biased region" description="Basic and acidic residues" evidence="1">
    <location>
        <begin position="130"/>
        <end position="147"/>
    </location>
</feature>
<dbReference type="Pfam" id="PF11822">
    <property type="entry name" value="BTB_SANBR"/>
    <property type="match status" value="1"/>
</dbReference>
<feature type="region of interest" description="Disordered" evidence="1">
    <location>
        <begin position="692"/>
        <end position="711"/>
    </location>
</feature>
<dbReference type="InterPro" id="IPR045902">
    <property type="entry name" value="SANBR-like"/>
</dbReference>
<dbReference type="Gene3D" id="3.30.710.10">
    <property type="entry name" value="Potassium Channel Kv1.1, Chain A"/>
    <property type="match status" value="1"/>
</dbReference>
<sequence>MTQRGDPSRAVALDLMLRTFMNTSEFNDMQPKNWGAIAKLIPGTMPQECAQRFEELQSAAGDLSHVGNLSTMAAQGKPAPRGKTAEGSRRRAHNRSQGRPNSSLQQDGKTRWKTKHQEKEDLIAANLSETKEVKNDTQPRTQKETAVNHKGQPEGPNIVIHVCDEAKNVKRDFSCPRDLLVREMKYFAEYLSLDAQRWEEVDISVHCDVQIFEWLMRYVHRHFPERVAQVSKLEASNVISILISSDFLKMDALVKECIEFCHKHMSAIVSTPCNMNCINDKLVTRIASQFKDVEADEVKDKKDKFKSKLFMKKIENLCDSSKPTATMYKCYHCKRILTKVSESELKCIPSRLSIDRTGKLLYHHERLASWDINEYLISLHTELKTWRDVYWRLWGQLNILKCSRCKQVFQCSEFNQCRLHPQKAVFVNSVDKTFKASVVGSYPCCEQPAYRFDPLEQVTGCQVKDHLVTFSGLDKSDSSKHKGETSILDTLLDRKDVVCVGAPQVAPEKWSEANVFSADEVLSGVIDEGLGVKGHLHDIFPDDNMPFAKHIEVQPEPMASSTDDWDSSDDEVGDDEEQTRGKGTYRKGPISRKQSSKSAVGREKQGSAKSRHSATSKRHRKKWDATRSLRYNQDTQREEDQLRSNFLVQHLLKLRIPLVEKQQEKTKIKEYAGGMFSRVDAQFRASQQVTKQVTLQPVSRTKSRSISSKLP</sequence>
<dbReference type="OrthoDB" id="550012at2759"/>
<feature type="domain" description="SANT and BTB" evidence="2">
    <location>
        <begin position="158"/>
        <end position="258"/>
    </location>
</feature>
<reference evidence="3" key="2">
    <citation type="submission" date="2021-01" db="UniProtKB">
        <authorList>
            <consortium name="EnsemblMetazoa"/>
        </authorList>
    </citation>
    <scope>IDENTIFICATION</scope>
</reference>
<feature type="region of interest" description="Disordered" evidence="1">
    <location>
        <begin position="130"/>
        <end position="153"/>
    </location>
</feature>
<feature type="compositionally biased region" description="Polar residues" evidence="1">
    <location>
        <begin position="97"/>
        <end position="107"/>
    </location>
</feature>
<dbReference type="InterPro" id="IPR011333">
    <property type="entry name" value="SKP1/BTB/POZ_sf"/>
</dbReference>
<protein>
    <recommendedName>
        <fullName evidence="2">SANT and BTB domain-containing protein</fullName>
    </recommendedName>
</protein>
<evidence type="ECO:0000313" key="3">
    <source>
        <dbReference type="EnsemblMetazoa" id="XP_030847623"/>
    </source>
</evidence>
<name>A0A7M7P8J9_STRPU</name>
<feature type="compositionally biased region" description="Acidic residues" evidence="1">
    <location>
        <begin position="563"/>
        <end position="577"/>
    </location>
</feature>
<dbReference type="GeneID" id="592595"/>
<dbReference type="KEGG" id="spu:592595"/>
<dbReference type="CTD" id="421196"/>
<keyword evidence="4" id="KW-1185">Reference proteome</keyword>
<dbReference type="InParanoid" id="A0A7M7P8J9"/>
<evidence type="ECO:0000313" key="4">
    <source>
        <dbReference type="Proteomes" id="UP000007110"/>
    </source>
</evidence>
<evidence type="ECO:0000256" key="1">
    <source>
        <dbReference type="SAM" id="MobiDB-lite"/>
    </source>
</evidence>
<dbReference type="RefSeq" id="XP_030847623.1">
    <property type="nucleotide sequence ID" value="XM_030991763.1"/>
</dbReference>
<feature type="region of interest" description="Disordered" evidence="1">
    <location>
        <begin position="556"/>
        <end position="637"/>
    </location>
</feature>
<feature type="compositionally biased region" description="Basic residues" evidence="1">
    <location>
        <begin position="609"/>
        <end position="622"/>
    </location>
</feature>